<dbReference type="SMART" id="SM00382">
    <property type="entry name" value="AAA"/>
    <property type="match status" value="1"/>
</dbReference>
<dbReference type="GO" id="GO:0005524">
    <property type="term" value="F:ATP binding"/>
    <property type="evidence" value="ECO:0007669"/>
    <property type="project" value="UniProtKB-KW"/>
</dbReference>
<dbReference type="PROSITE" id="PS50893">
    <property type="entry name" value="ABC_TRANSPORTER_2"/>
    <property type="match status" value="1"/>
</dbReference>
<sequence length="264" mass="27684">MRLITFDFTFRVKCGLAGGGGPLLRNANGAGLWRFVAAFSIGFPMETSPHRPHADLHPALRLRVENLAVARGGRPVLHNVSFTLAGGAALVVTGRNGAGKSTLLRALAGLLPTLGGRVTLEGAGAGTELAQAAHYLAHADGMKAALTVEENLEFWASYLGQAEDSRSRPVDQALAVVGLGHARRAPFGALSAGQKRRAALARLLVAYRPLWLLDEPLTALDRGSREKFADAMREHCALGGAIVAATHEPLGLEEAGELALGAPQ</sequence>
<evidence type="ECO:0000259" key="7">
    <source>
        <dbReference type="PROSITE" id="PS50893"/>
    </source>
</evidence>
<keyword evidence="1" id="KW-0813">Transport</keyword>
<keyword evidence="4" id="KW-0067">ATP-binding</keyword>
<feature type="domain" description="ABC transporter" evidence="7">
    <location>
        <begin position="62"/>
        <end position="263"/>
    </location>
</feature>
<dbReference type="InterPro" id="IPR003593">
    <property type="entry name" value="AAA+_ATPase"/>
</dbReference>
<organism evidence="8">
    <name type="scientific">freshwater sediment metagenome</name>
    <dbReference type="NCBI Taxonomy" id="556182"/>
    <lineage>
        <taxon>unclassified sequences</taxon>
        <taxon>metagenomes</taxon>
        <taxon>ecological metagenomes</taxon>
    </lineage>
</organism>
<evidence type="ECO:0000256" key="5">
    <source>
        <dbReference type="ARBA" id="ARBA00022967"/>
    </source>
</evidence>
<dbReference type="GO" id="GO:0017004">
    <property type="term" value="P:cytochrome complex assembly"/>
    <property type="evidence" value="ECO:0007669"/>
    <property type="project" value="UniProtKB-KW"/>
</dbReference>
<dbReference type="InterPro" id="IPR027417">
    <property type="entry name" value="P-loop_NTPase"/>
</dbReference>
<dbReference type="Gene3D" id="3.40.50.300">
    <property type="entry name" value="P-loop containing nucleotide triphosphate hydrolases"/>
    <property type="match status" value="1"/>
</dbReference>
<evidence type="ECO:0000256" key="4">
    <source>
        <dbReference type="ARBA" id="ARBA00022840"/>
    </source>
</evidence>
<evidence type="ECO:0000256" key="6">
    <source>
        <dbReference type="ARBA" id="ARBA00023136"/>
    </source>
</evidence>
<evidence type="ECO:0000256" key="1">
    <source>
        <dbReference type="ARBA" id="ARBA00022448"/>
    </source>
</evidence>
<dbReference type="PANTHER" id="PTHR43499">
    <property type="entry name" value="ABC TRANSPORTER I FAMILY MEMBER 1"/>
    <property type="match status" value="1"/>
</dbReference>
<dbReference type="Pfam" id="PF00005">
    <property type="entry name" value="ABC_tran"/>
    <property type="match status" value="1"/>
</dbReference>
<evidence type="ECO:0000313" key="8">
    <source>
        <dbReference type="EMBL" id="CAJ0850479.1"/>
    </source>
</evidence>
<keyword evidence="2" id="KW-0547">Nucleotide-binding</keyword>
<keyword evidence="3" id="KW-0201">Cytochrome c-type biogenesis</keyword>
<dbReference type="SUPFAM" id="SSF52540">
    <property type="entry name" value="P-loop containing nucleoside triphosphate hydrolases"/>
    <property type="match status" value="1"/>
</dbReference>
<dbReference type="InterPro" id="IPR005895">
    <property type="entry name" value="ABC_transptr_haem_export_CcmA"/>
</dbReference>
<dbReference type="NCBIfam" id="TIGR01189">
    <property type="entry name" value="ccmA"/>
    <property type="match status" value="1"/>
</dbReference>
<dbReference type="GO" id="GO:0022857">
    <property type="term" value="F:transmembrane transporter activity"/>
    <property type="evidence" value="ECO:0007669"/>
    <property type="project" value="InterPro"/>
</dbReference>
<gene>
    <name evidence="8" type="ORF">AMST5_00275</name>
</gene>
<proteinExistence type="predicted"/>
<evidence type="ECO:0000256" key="2">
    <source>
        <dbReference type="ARBA" id="ARBA00022741"/>
    </source>
</evidence>
<dbReference type="PANTHER" id="PTHR43499:SF1">
    <property type="entry name" value="ABC TRANSPORTER I FAMILY MEMBER 1"/>
    <property type="match status" value="1"/>
</dbReference>
<name>A0AA48RBN2_9ZZZZ</name>
<dbReference type="AlphaFoldDB" id="A0AA48RBN2"/>
<accession>A0AA48RBN2</accession>
<evidence type="ECO:0000256" key="3">
    <source>
        <dbReference type="ARBA" id="ARBA00022748"/>
    </source>
</evidence>
<protein>
    <recommendedName>
        <fullName evidence="7">ABC transporter domain-containing protein</fullName>
    </recommendedName>
</protein>
<dbReference type="InterPro" id="IPR017871">
    <property type="entry name" value="ABC_transporter-like_CS"/>
</dbReference>
<dbReference type="EMBL" id="OY288114">
    <property type="protein sequence ID" value="CAJ0850479.1"/>
    <property type="molecule type" value="Genomic_DNA"/>
</dbReference>
<dbReference type="PROSITE" id="PS00211">
    <property type="entry name" value="ABC_TRANSPORTER_1"/>
    <property type="match status" value="1"/>
</dbReference>
<dbReference type="GO" id="GO:0016887">
    <property type="term" value="F:ATP hydrolysis activity"/>
    <property type="evidence" value="ECO:0007669"/>
    <property type="project" value="InterPro"/>
</dbReference>
<reference evidence="8" key="1">
    <citation type="submission" date="2023-07" db="EMBL/GenBank/DDBJ databases">
        <authorList>
            <person name="Pelsma A.J. K."/>
        </authorList>
    </citation>
    <scope>NUCLEOTIDE SEQUENCE</scope>
</reference>
<keyword evidence="5" id="KW-1278">Translocase</keyword>
<keyword evidence="6" id="KW-0472">Membrane</keyword>
<dbReference type="InterPro" id="IPR003439">
    <property type="entry name" value="ABC_transporter-like_ATP-bd"/>
</dbReference>